<dbReference type="InterPro" id="IPR017850">
    <property type="entry name" value="Alkaline_phosphatase_core_sf"/>
</dbReference>
<dbReference type="InterPro" id="IPR050448">
    <property type="entry name" value="OpgB/LTA_synthase_biosynth"/>
</dbReference>
<evidence type="ECO:0000256" key="1">
    <source>
        <dbReference type="ARBA" id="ARBA00004651"/>
    </source>
</evidence>
<dbReference type="InterPro" id="IPR002014">
    <property type="entry name" value="VHS_dom"/>
</dbReference>
<feature type="binding site" evidence="8">
    <location>
        <position position="506"/>
    </location>
    <ligand>
        <name>Mn(2+)</name>
        <dbReference type="ChEBI" id="CHEBI:29035"/>
    </ligand>
</feature>
<dbReference type="PROSITE" id="PS50179">
    <property type="entry name" value="VHS"/>
    <property type="match status" value="1"/>
</dbReference>
<dbReference type="GO" id="GO:0035091">
    <property type="term" value="F:phosphatidylinositol binding"/>
    <property type="evidence" value="ECO:0007669"/>
    <property type="project" value="InterPro"/>
</dbReference>
<feature type="transmembrane region" description="Helical" evidence="9">
    <location>
        <begin position="142"/>
        <end position="162"/>
    </location>
</feature>
<keyword evidence="4 9" id="KW-1133">Transmembrane helix</keyword>
<dbReference type="Gene3D" id="3.40.720.10">
    <property type="entry name" value="Alkaline Phosphatase, subunit A"/>
    <property type="match status" value="1"/>
</dbReference>
<dbReference type="InterPro" id="IPR000917">
    <property type="entry name" value="Sulfatase_N"/>
</dbReference>
<dbReference type="RefSeq" id="WP_100765561.1">
    <property type="nucleotide sequence ID" value="NZ_NPEF02000005.1"/>
</dbReference>
<feature type="transmembrane region" description="Helical" evidence="9">
    <location>
        <begin position="174"/>
        <end position="192"/>
    </location>
</feature>
<dbReference type="SUPFAM" id="SSF53649">
    <property type="entry name" value="Alkaline phosphatase-like"/>
    <property type="match status" value="1"/>
</dbReference>
<reference evidence="11" key="3">
    <citation type="submission" date="2023-10" db="EMBL/GenBank/DDBJ databases">
        <authorList>
            <person name="Picardeau M."/>
            <person name="Thibeaux R."/>
        </authorList>
    </citation>
    <scope>NUCLEOTIDE SEQUENCE</scope>
    <source>
        <strain evidence="11">ATI7-C-A5</strain>
    </source>
</reference>
<protein>
    <submittedName>
        <fullName evidence="12">Alkaline phosphatase</fullName>
    </submittedName>
    <submittedName>
        <fullName evidence="11">LTA synthase family protein</fullName>
    </submittedName>
</protein>
<dbReference type="PANTHER" id="PTHR47371">
    <property type="entry name" value="LIPOTEICHOIC ACID SYNTHASE"/>
    <property type="match status" value="1"/>
</dbReference>
<dbReference type="InterPro" id="IPR012160">
    <property type="entry name" value="LtaS-like"/>
</dbReference>
<keyword evidence="2" id="KW-1003">Cell membrane</keyword>
<gene>
    <name evidence="11" type="ORF">CH379_006250</name>
    <name evidence="12" type="ORF">CH379_16815</name>
</gene>
<dbReference type="GO" id="GO:0005886">
    <property type="term" value="C:plasma membrane"/>
    <property type="evidence" value="ECO:0007669"/>
    <property type="project" value="UniProtKB-SubCell"/>
</dbReference>
<feature type="transmembrane region" description="Helical" evidence="9">
    <location>
        <begin position="47"/>
        <end position="70"/>
    </location>
</feature>
<keyword evidence="7" id="KW-0479">Metal-binding</keyword>
<evidence type="ECO:0000313" key="13">
    <source>
        <dbReference type="Proteomes" id="UP000232122"/>
    </source>
</evidence>
<dbReference type="EMBL" id="NPEF02000005">
    <property type="protein sequence ID" value="MDV6235227.1"/>
    <property type="molecule type" value="Genomic_DNA"/>
</dbReference>
<evidence type="ECO:0000313" key="12">
    <source>
        <dbReference type="EMBL" id="PJZ91773.1"/>
    </source>
</evidence>
<evidence type="ECO:0000256" key="7">
    <source>
        <dbReference type="PIRSR" id="PIRSR005091-2"/>
    </source>
</evidence>
<evidence type="ECO:0000256" key="3">
    <source>
        <dbReference type="ARBA" id="ARBA00022692"/>
    </source>
</evidence>
<comment type="caution">
    <text evidence="12">The sequence shown here is derived from an EMBL/GenBank/DDBJ whole genome shotgun (WGS) entry which is preliminary data.</text>
</comment>
<dbReference type="CDD" id="cd16015">
    <property type="entry name" value="LTA_synthase"/>
    <property type="match status" value="1"/>
</dbReference>
<reference evidence="12" key="1">
    <citation type="submission" date="2017-07" db="EMBL/GenBank/DDBJ databases">
        <title>Leptospira spp. isolated from tropical soils.</title>
        <authorList>
            <person name="Thibeaux R."/>
            <person name="Iraola G."/>
            <person name="Ferres I."/>
            <person name="Bierque E."/>
            <person name="Girault D."/>
            <person name="Soupe-Gilbert M.-E."/>
            <person name="Picardeau M."/>
            <person name="Goarant C."/>
        </authorList>
    </citation>
    <scope>NUCLEOTIDE SEQUENCE [LARGE SCALE GENOMIC DNA]</scope>
    <source>
        <strain evidence="12">ATI7-C-A5</strain>
    </source>
</reference>
<dbReference type="PANTHER" id="PTHR47371:SF3">
    <property type="entry name" value="PHOSPHOGLYCEROL TRANSFERASE I"/>
    <property type="match status" value="1"/>
</dbReference>
<feature type="binding site" evidence="8">
    <location>
        <position position="505"/>
    </location>
    <ligand>
        <name>Mn(2+)</name>
        <dbReference type="ChEBI" id="CHEBI:29035"/>
    </ligand>
</feature>
<evidence type="ECO:0000259" key="10">
    <source>
        <dbReference type="PROSITE" id="PS50179"/>
    </source>
</evidence>
<feature type="binding site" evidence="8">
    <location>
        <position position="332"/>
    </location>
    <ligand>
        <name>Mn(2+)</name>
        <dbReference type="ChEBI" id="CHEBI:29035"/>
    </ligand>
</feature>
<dbReference type="Pfam" id="PF00884">
    <property type="entry name" value="Sulfatase"/>
    <property type="match status" value="1"/>
</dbReference>
<feature type="domain" description="VHS" evidence="10">
    <location>
        <begin position="259"/>
        <end position="323"/>
    </location>
</feature>
<dbReference type="GO" id="GO:0043130">
    <property type="term" value="F:ubiquitin binding"/>
    <property type="evidence" value="ECO:0007669"/>
    <property type="project" value="InterPro"/>
</dbReference>
<proteinExistence type="predicted"/>
<feature type="binding site" evidence="8">
    <location>
        <position position="288"/>
    </location>
    <ligand>
        <name>Mn(2+)</name>
        <dbReference type="ChEBI" id="CHEBI:29035"/>
    </ligand>
</feature>
<reference evidence="11 13" key="2">
    <citation type="journal article" date="2018" name="Microb. Genom.">
        <title>Deciphering the unexplored Leptospira diversity from soils uncovers genomic evolution to virulence.</title>
        <authorList>
            <person name="Thibeaux R."/>
            <person name="Iraola G."/>
            <person name="Ferres I."/>
            <person name="Bierque E."/>
            <person name="Girault D."/>
            <person name="Soupe-Gilbert M.E."/>
            <person name="Picardeau M."/>
            <person name="Goarant C."/>
        </authorList>
    </citation>
    <scope>NUCLEOTIDE SEQUENCE [LARGE SCALE GENOMIC DNA]</scope>
    <source>
        <strain evidence="11 13">ATI7-C-A5</strain>
    </source>
</reference>
<evidence type="ECO:0000256" key="9">
    <source>
        <dbReference type="SAM" id="Phobius"/>
    </source>
</evidence>
<evidence type="ECO:0000256" key="6">
    <source>
        <dbReference type="PIRSR" id="PIRSR005091-1"/>
    </source>
</evidence>
<dbReference type="AlphaFoldDB" id="A0A2N0B5K3"/>
<evidence type="ECO:0000256" key="2">
    <source>
        <dbReference type="ARBA" id="ARBA00022475"/>
    </source>
</evidence>
<comment type="subcellular location">
    <subcellularLocation>
        <location evidence="1">Cell membrane</location>
        <topology evidence="1">Multi-pass membrane protein</topology>
    </subcellularLocation>
</comment>
<dbReference type="EMBL" id="NPEF01000218">
    <property type="protein sequence ID" value="PJZ91773.1"/>
    <property type="molecule type" value="Genomic_DNA"/>
</dbReference>
<dbReference type="Gene3D" id="3.30.1120.80">
    <property type="match status" value="1"/>
</dbReference>
<evidence type="ECO:0000313" key="11">
    <source>
        <dbReference type="EMBL" id="MDV6235227.1"/>
    </source>
</evidence>
<dbReference type="GO" id="GO:0046872">
    <property type="term" value="F:metal ion binding"/>
    <property type="evidence" value="ECO:0007669"/>
    <property type="project" value="UniProtKB-KW"/>
</dbReference>
<evidence type="ECO:0000256" key="5">
    <source>
        <dbReference type="ARBA" id="ARBA00023136"/>
    </source>
</evidence>
<accession>A0A2N0B5K3</accession>
<name>A0A2N0B5K3_9LEPT</name>
<evidence type="ECO:0000256" key="4">
    <source>
        <dbReference type="ARBA" id="ARBA00022989"/>
    </source>
</evidence>
<evidence type="ECO:0000256" key="8">
    <source>
        <dbReference type="PIRSR" id="PIRSR005091-3"/>
    </source>
</evidence>
<dbReference type="Proteomes" id="UP000232122">
    <property type="component" value="Unassembled WGS sequence"/>
</dbReference>
<dbReference type="PIRSF" id="PIRSF005091">
    <property type="entry name" value="Mmb_sulf_HI1246"/>
    <property type="match status" value="1"/>
</dbReference>
<dbReference type="OrthoDB" id="5901192at2"/>
<keyword evidence="7" id="KW-0464">Manganese</keyword>
<feature type="binding site" evidence="7">
    <location>
        <position position="449"/>
    </location>
    <ligand>
        <name>substrate</name>
    </ligand>
</feature>
<feature type="transmembrane region" description="Helical" evidence="9">
    <location>
        <begin position="82"/>
        <end position="104"/>
    </location>
</feature>
<keyword evidence="3 9" id="KW-0812">Transmembrane</keyword>
<organism evidence="12">
    <name type="scientific">Leptospira ellisii</name>
    <dbReference type="NCBI Taxonomy" id="2023197"/>
    <lineage>
        <taxon>Bacteria</taxon>
        <taxon>Pseudomonadati</taxon>
        <taxon>Spirochaetota</taxon>
        <taxon>Spirochaetia</taxon>
        <taxon>Leptospirales</taxon>
        <taxon>Leptospiraceae</taxon>
        <taxon>Leptospira</taxon>
    </lineage>
</organism>
<keyword evidence="13" id="KW-1185">Reference proteome</keyword>
<keyword evidence="5 9" id="KW-0472">Membrane</keyword>
<feature type="active site" evidence="6">
    <location>
        <position position="332"/>
    </location>
</feature>
<feature type="transmembrane region" description="Helical" evidence="9">
    <location>
        <begin position="12"/>
        <end position="35"/>
    </location>
</feature>
<sequence length="653" mass="74525">MRARIPDNLRILSGYASAFMILFTFYRIGFLFAFFSKLESAGIFEILFSFLIGLRFDLSVCCMLLSPFILLSSAHPLNRWKYYSYLWALGPLPVFFWAFGHLIADILYFGETNKHLGYEGFVFLGPDFLVILRSFFSANPFAAASSLLFILIPLPTCIFLYIRNSFYTYKRENRIRETLSGLLLLPLLFLGARGGIQSRPLRPSDAMTSRTHLVNQLALNGIFTSVMDIGYQSIPAHLRMSYGESVNVVRKEIGYSGAEFISEEYPLLRETKEKPNASTPNVVLILLESWTGKYAYSEGIRRPAGKTVAPYFESLVSEGVYFPSFFASGGRTTNGLLSTLTGIPDGPGLTVVRTPRILSRFGGLGTVFKSLGYETLFLHGGDAGFDNMNFLFEHWGFDNILDKDYFDGLKRYESGPWGYYDGDLLSELHEILMRQKSPLLATTLTLTTHYPYRLPSSASAAFPRDLEENEYFDVYRYADDSIRDFMEKAKKAPYFRDTVFIFVGDHAHHRNLDYFEDRNVPFLIYAPGRIRPKLDFRISSQLDVLPTILGILGKKVRFSAMGRDLLDPSLSGGSAYFAFGNLFGWIENNWIFYSFTDKVRKSSFSIRPRIGETEECRNDPTLCETYHSKAKSFWNLSYELMNRNTIYPPENKK</sequence>